<reference evidence="5 6" key="1">
    <citation type="journal article" date="2016" name="Genome Biol. Evol.">
        <title>Divergent and convergent evolution of fungal pathogenicity.</title>
        <authorList>
            <person name="Shang Y."/>
            <person name="Xiao G."/>
            <person name="Zheng P."/>
            <person name="Cen K."/>
            <person name="Zhan S."/>
            <person name="Wang C."/>
        </authorList>
    </citation>
    <scope>NUCLEOTIDE SEQUENCE [LARGE SCALE GENOMIC DNA]</scope>
    <source>
        <strain evidence="5 6">RCEF 264</strain>
    </source>
</reference>
<feature type="compositionally biased region" description="Basic residues" evidence="3">
    <location>
        <begin position="40"/>
        <end position="50"/>
    </location>
</feature>
<dbReference type="GO" id="GO:0000981">
    <property type="term" value="F:DNA-binding transcription factor activity, RNA polymerase II-specific"/>
    <property type="evidence" value="ECO:0007669"/>
    <property type="project" value="InterPro"/>
</dbReference>
<gene>
    <name evidence="5" type="ORF">SPI_08811</name>
</gene>
<evidence type="ECO:0000313" key="5">
    <source>
        <dbReference type="EMBL" id="OAA54565.1"/>
    </source>
</evidence>
<feature type="compositionally biased region" description="Polar residues" evidence="3">
    <location>
        <begin position="1"/>
        <end position="21"/>
    </location>
</feature>
<dbReference type="GO" id="GO:0003677">
    <property type="term" value="F:DNA binding"/>
    <property type="evidence" value="ECO:0007669"/>
    <property type="project" value="UniProtKB-KW"/>
</dbReference>
<evidence type="ECO:0000256" key="2">
    <source>
        <dbReference type="ARBA" id="ARBA00023242"/>
    </source>
</evidence>
<organism evidence="5 6">
    <name type="scientific">Niveomyces insectorum RCEF 264</name>
    <dbReference type="NCBI Taxonomy" id="1081102"/>
    <lineage>
        <taxon>Eukaryota</taxon>
        <taxon>Fungi</taxon>
        <taxon>Dikarya</taxon>
        <taxon>Ascomycota</taxon>
        <taxon>Pezizomycotina</taxon>
        <taxon>Sordariomycetes</taxon>
        <taxon>Hypocreomycetidae</taxon>
        <taxon>Hypocreales</taxon>
        <taxon>Cordycipitaceae</taxon>
        <taxon>Niveomyces</taxon>
    </lineage>
</organism>
<feature type="region of interest" description="Disordered" evidence="3">
    <location>
        <begin position="1"/>
        <end position="50"/>
    </location>
</feature>
<dbReference type="InterPro" id="IPR036864">
    <property type="entry name" value="Zn2-C6_fun-type_DNA-bd_sf"/>
</dbReference>
<accession>A0A162IAX0</accession>
<evidence type="ECO:0000256" key="1">
    <source>
        <dbReference type="ARBA" id="ARBA00022723"/>
    </source>
</evidence>
<feature type="compositionally biased region" description="Low complexity" evidence="3">
    <location>
        <begin position="479"/>
        <end position="502"/>
    </location>
</feature>
<dbReference type="SUPFAM" id="SSF57701">
    <property type="entry name" value="Zn2/Cys6 DNA-binding domain"/>
    <property type="match status" value="1"/>
</dbReference>
<dbReference type="PANTHER" id="PTHR47785">
    <property type="entry name" value="ZN(II)2CYS6 TRANSCRIPTION FACTOR (EUROFUNG)-RELATED-RELATED"/>
    <property type="match status" value="1"/>
</dbReference>
<feature type="domain" description="Zn(2)-C6 fungal-type" evidence="4">
    <location>
        <begin position="59"/>
        <end position="89"/>
    </location>
</feature>
<dbReference type="PROSITE" id="PS50048">
    <property type="entry name" value="ZN2_CY6_FUNGAL_2"/>
    <property type="match status" value="1"/>
</dbReference>
<comment type="caution">
    <text evidence="5">The sequence shown here is derived from an EMBL/GenBank/DDBJ whole genome shotgun (WGS) entry which is preliminary data.</text>
</comment>
<evidence type="ECO:0000256" key="3">
    <source>
        <dbReference type="SAM" id="MobiDB-lite"/>
    </source>
</evidence>
<dbReference type="GO" id="GO:0006351">
    <property type="term" value="P:DNA-templated transcription"/>
    <property type="evidence" value="ECO:0007669"/>
    <property type="project" value="InterPro"/>
</dbReference>
<dbReference type="Pfam" id="PF04082">
    <property type="entry name" value="Fungal_trans"/>
    <property type="match status" value="1"/>
</dbReference>
<evidence type="ECO:0000313" key="6">
    <source>
        <dbReference type="Proteomes" id="UP000076874"/>
    </source>
</evidence>
<feature type="compositionally biased region" description="Polar residues" evidence="3">
    <location>
        <begin position="149"/>
        <end position="159"/>
    </location>
</feature>
<feature type="region of interest" description="Disordered" evidence="3">
    <location>
        <begin position="479"/>
        <end position="507"/>
    </location>
</feature>
<name>A0A162IAX0_9HYPO</name>
<dbReference type="PROSITE" id="PS00463">
    <property type="entry name" value="ZN2_CY6_FUNGAL_1"/>
    <property type="match status" value="1"/>
</dbReference>
<feature type="compositionally biased region" description="Low complexity" evidence="3">
    <location>
        <begin position="696"/>
        <end position="712"/>
    </location>
</feature>
<feature type="region of interest" description="Disordered" evidence="3">
    <location>
        <begin position="696"/>
        <end position="719"/>
    </location>
</feature>
<protein>
    <submittedName>
        <fullName evidence="5">Zn(2)-C6 fungal-type DNA-binding domain protein</fullName>
    </submittedName>
</protein>
<dbReference type="InterPro" id="IPR053181">
    <property type="entry name" value="EcdB-like_regulator"/>
</dbReference>
<dbReference type="SMART" id="SM00066">
    <property type="entry name" value="GAL4"/>
    <property type="match status" value="1"/>
</dbReference>
<feature type="region of interest" description="Disordered" evidence="3">
    <location>
        <begin position="129"/>
        <end position="184"/>
    </location>
</feature>
<dbReference type="PANTHER" id="PTHR47785:SF3">
    <property type="entry name" value="ZN(2)-C6 FUNGAL-TYPE DOMAIN-CONTAINING PROTEIN"/>
    <property type="match status" value="1"/>
</dbReference>
<dbReference type="InterPro" id="IPR007219">
    <property type="entry name" value="XnlR_reg_dom"/>
</dbReference>
<dbReference type="CDD" id="cd00067">
    <property type="entry name" value="GAL4"/>
    <property type="match status" value="1"/>
</dbReference>
<dbReference type="CDD" id="cd12148">
    <property type="entry name" value="fungal_TF_MHR"/>
    <property type="match status" value="1"/>
</dbReference>
<dbReference type="Pfam" id="PF00172">
    <property type="entry name" value="Zn_clus"/>
    <property type="match status" value="1"/>
</dbReference>
<keyword evidence="6" id="KW-1185">Reference proteome</keyword>
<dbReference type="InterPro" id="IPR001138">
    <property type="entry name" value="Zn2Cys6_DnaBD"/>
</dbReference>
<dbReference type="Gene3D" id="4.10.240.10">
    <property type="entry name" value="Zn(2)-C6 fungal-type DNA-binding domain"/>
    <property type="match status" value="1"/>
</dbReference>
<dbReference type="GO" id="GO:0008270">
    <property type="term" value="F:zinc ion binding"/>
    <property type="evidence" value="ECO:0007669"/>
    <property type="project" value="InterPro"/>
</dbReference>
<sequence length="769" mass="84032">MRDATFSGTSEGVTRSRTTGSSDRDDNGEDAHDEEPVPATKRRRLSNGPSLRKRRTVLACDVCRSRRTKCDGARPLCSYCKSAGTECTYRPIQEPPPSRLETEITTIRKHLEQIEGLILKSTVAPEYVRASSTNGQDQQLQLQQHDTRTSSSCHASRNYSDADGCRGSTANSQGPGQEPPGFNDIPVMVVKDASFLRLAGFSESEAGRFANTLVANERAAWAARHHQQQRPRMFVLQQHRALEALDAFYEHVHSWFPILSPRFRETYLAVMSGALPPATESCLALIVTAIGCLPDAAGLAASSSSPPSSSMARPDLSYANAALEMLPVVLAECSITAVQCLLTLSLYYCCTVQPMQAYDYVLIASLKIQTHLKTQPCTETPGDMEPALRAYWAILIVEHEIANQIDLPSSRIWDLDDTTPLPSSYLESWPQPQPSPAAVVCSPPVPWSSSVLPRVSDHGPPPPPSLSPQEAAALLQQPPWMMTSPGSSTTTTTADTTHNRSTAGPAPAMPDEIEFFYLAEIAMRRMLHRCTTSTRRHPVTHVPVYAPLIATELIDQLERWHGHLPACLRFDPVSTDHNDDDDDDDDNDAAHFFARIAPPSSPHAAFLETQYYSCKASIYWPAAFQAIRHGHGLGDGDASGEADGSDIRIGVARFFKAYGLFMVSAAVSVQRCRPYTWILYTSIFALTLAAWCTTTSLSPSSPSSSFSVTNGPSRRRASSLPYNEKKTRYCFGLALQVFDDMAGTSPSLDSMGQVLRDKLDSGAGADISS</sequence>
<dbReference type="EMBL" id="AZHD01000023">
    <property type="protein sequence ID" value="OAA54565.1"/>
    <property type="molecule type" value="Genomic_DNA"/>
</dbReference>
<proteinExistence type="predicted"/>
<dbReference type="AlphaFoldDB" id="A0A162IAX0"/>
<keyword evidence="1" id="KW-0479">Metal-binding</keyword>
<dbReference type="Proteomes" id="UP000076874">
    <property type="component" value="Unassembled WGS sequence"/>
</dbReference>
<dbReference type="OrthoDB" id="4685598at2759"/>
<evidence type="ECO:0000259" key="4">
    <source>
        <dbReference type="PROSITE" id="PS50048"/>
    </source>
</evidence>
<keyword evidence="2" id="KW-0539">Nucleus</keyword>
<keyword evidence="5" id="KW-0238">DNA-binding</keyword>